<feature type="domain" description="Fibronectin type III-like" evidence="3">
    <location>
        <begin position="576"/>
        <end position="646"/>
    </location>
</feature>
<dbReference type="SMART" id="SM01217">
    <property type="entry name" value="Fn3_like"/>
    <property type="match status" value="1"/>
</dbReference>
<reference evidence="4" key="2">
    <citation type="submission" date="2021-04" db="EMBL/GenBank/DDBJ databases">
        <authorList>
            <person name="Gilroy R."/>
        </authorList>
    </citation>
    <scope>NUCLEOTIDE SEQUENCE</scope>
    <source>
        <strain evidence="4">3436</strain>
    </source>
</reference>
<dbReference type="Pfam" id="PF00933">
    <property type="entry name" value="Glyco_hydro_3"/>
    <property type="match status" value="1"/>
</dbReference>
<dbReference type="SUPFAM" id="SSF51445">
    <property type="entry name" value="(Trans)glycosidases"/>
    <property type="match status" value="1"/>
</dbReference>
<dbReference type="Pfam" id="PF01915">
    <property type="entry name" value="Glyco_hydro_3_C"/>
    <property type="match status" value="1"/>
</dbReference>
<proteinExistence type="inferred from homology"/>
<dbReference type="GO" id="GO:0005975">
    <property type="term" value="P:carbohydrate metabolic process"/>
    <property type="evidence" value="ECO:0007669"/>
    <property type="project" value="InterPro"/>
</dbReference>
<dbReference type="SUPFAM" id="SSF52279">
    <property type="entry name" value="Beta-D-glucan exohydrolase, C-terminal domain"/>
    <property type="match status" value="1"/>
</dbReference>
<dbReference type="AlphaFoldDB" id="A0A9D2JHH5"/>
<evidence type="ECO:0000256" key="1">
    <source>
        <dbReference type="ARBA" id="ARBA00005336"/>
    </source>
</evidence>
<evidence type="ECO:0000256" key="2">
    <source>
        <dbReference type="ARBA" id="ARBA00022801"/>
    </source>
</evidence>
<dbReference type="InterPro" id="IPR001764">
    <property type="entry name" value="Glyco_hydro_3_N"/>
</dbReference>
<dbReference type="InterPro" id="IPR050288">
    <property type="entry name" value="Cellulose_deg_GH3"/>
</dbReference>
<dbReference type="InterPro" id="IPR026891">
    <property type="entry name" value="Fn3-like"/>
</dbReference>
<dbReference type="EMBL" id="DXBO01000177">
    <property type="protein sequence ID" value="HIZ49432.1"/>
    <property type="molecule type" value="Genomic_DNA"/>
</dbReference>
<evidence type="ECO:0000259" key="3">
    <source>
        <dbReference type="SMART" id="SM01217"/>
    </source>
</evidence>
<comment type="similarity">
    <text evidence="1">Belongs to the glycosyl hydrolase 3 family.</text>
</comment>
<dbReference type="PANTHER" id="PTHR42715:SF10">
    <property type="entry name" value="BETA-GLUCOSIDASE"/>
    <property type="match status" value="1"/>
</dbReference>
<evidence type="ECO:0000313" key="5">
    <source>
        <dbReference type="Proteomes" id="UP000824031"/>
    </source>
</evidence>
<dbReference type="InterPro" id="IPR036962">
    <property type="entry name" value="Glyco_hydro_3_N_sf"/>
</dbReference>
<dbReference type="InterPro" id="IPR002772">
    <property type="entry name" value="Glyco_hydro_3_C"/>
</dbReference>
<protein>
    <submittedName>
        <fullName evidence="4">Glycoside hydrolase family 3 C-terminal domain-containing protein</fullName>
    </submittedName>
</protein>
<dbReference type="Gene3D" id="3.20.20.300">
    <property type="entry name" value="Glycoside hydrolase, family 3, N-terminal domain"/>
    <property type="match status" value="1"/>
</dbReference>
<organism evidence="4 5">
    <name type="scientific">Candidatus Gemmiger excrementavium</name>
    <dbReference type="NCBI Taxonomy" id="2838608"/>
    <lineage>
        <taxon>Bacteria</taxon>
        <taxon>Bacillati</taxon>
        <taxon>Bacillota</taxon>
        <taxon>Clostridia</taxon>
        <taxon>Eubacteriales</taxon>
        <taxon>Gemmiger</taxon>
    </lineage>
</organism>
<dbReference type="InterPro" id="IPR036881">
    <property type="entry name" value="Glyco_hydro_3_C_sf"/>
</dbReference>
<dbReference type="Gene3D" id="2.60.40.10">
    <property type="entry name" value="Immunoglobulins"/>
    <property type="match status" value="1"/>
</dbReference>
<dbReference type="PANTHER" id="PTHR42715">
    <property type="entry name" value="BETA-GLUCOSIDASE"/>
    <property type="match status" value="1"/>
</dbReference>
<dbReference type="InterPro" id="IPR013783">
    <property type="entry name" value="Ig-like_fold"/>
</dbReference>
<comment type="caution">
    <text evidence="4">The sequence shown here is derived from an EMBL/GenBank/DDBJ whole genome shotgun (WGS) entry which is preliminary data.</text>
</comment>
<evidence type="ECO:0000313" key="4">
    <source>
        <dbReference type="EMBL" id="HIZ49432.1"/>
    </source>
</evidence>
<name>A0A9D2JHH5_9FIRM</name>
<dbReference type="GO" id="GO:0008422">
    <property type="term" value="F:beta-glucosidase activity"/>
    <property type="evidence" value="ECO:0007669"/>
    <property type="project" value="UniProtKB-ARBA"/>
</dbReference>
<dbReference type="Pfam" id="PF14310">
    <property type="entry name" value="Fn3-like"/>
    <property type="match status" value="1"/>
</dbReference>
<accession>A0A9D2JHH5</accession>
<dbReference type="InterPro" id="IPR017853">
    <property type="entry name" value="GH"/>
</dbReference>
<gene>
    <name evidence="4" type="ORF">H9810_12020</name>
</gene>
<sequence length="810" mass="87102">MPDVKTMIRQMTLEQKCALLSGAGTFQTRALPQYGIPALWLSDGPHGVRKQAGESDHLGLNPSEPATCFPTASVMAASWDPALGEEVGRALGQEAAAQDVAVLLGPGLNTKRSPLCGRNFEYFSEDPYLAGKMAAGYIRGIQANGVAACPKHFAANSQELRRMATDSVVDERTLRELYLTNFEIAVTEGKPRTIMTSYNLVNGTYANENAHLLKEILRDTWGFTGAVITDWGGSNDHALGVKNGSTLEMPAPGLDSVRELVKAVREGKISEADINARLEELLTLADTTTEALHKAPKTIDWDVHHALARQAAEKSIVLLKNQAGLLPLDPAARVAVIGDFARTPRYQGAGSSMVNAPRVDSFLEAFGQSGLHGVGYAQGFDRFGKPDAALQAEAVELAAKADVVLLFLGLDEIQESEGMDRSGMKLAQNQLDLLLAVHRANPHVAVVLSCGSAVETGWQSHCQALVWAGLCGQAGAGALLDVLTGKANPGGKLAETWPMHCQDNPSYKNFGGAGRTVEYREGLYVGYRYYQTAGVPVAFPFGYGLSYTTFAYRDLTATPQGVTLTVENTGERAGDEIVQVYIAKPDAKIFRPAQELKGFARVHLEAGESRTVTIPLDDKAFRYWNDPADHWAVEGGAYEVRVGASCQDIRLTATVEVPASGDADPYAGVGLPHYTAGQVQDVPDAEFAALLGRAIPAGKVAIDRNMTLGEIGHGRSPLGWLIHAVHKHLLEKSLQKGKPDLNLLFNYNMPLRAIAKMTGGIVSMGMVDGLVMELKGFWVIGILRVIVEAVRNQIANKAMEKRLKEGGTNP</sequence>
<dbReference type="Gene3D" id="3.40.50.1700">
    <property type="entry name" value="Glycoside hydrolase family 3 C-terminal domain"/>
    <property type="match status" value="1"/>
</dbReference>
<dbReference type="FunFam" id="2.60.40.10:FF:000495">
    <property type="entry name" value="Periplasmic beta-glucosidase"/>
    <property type="match status" value="1"/>
</dbReference>
<dbReference type="Proteomes" id="UP000824031">
    <property type="component" value="Unassembled WGS sequence"/>
</dbReference>
<reference evidence="4" key="1">
    <citation type="journal article" date="2021" name="PeerJ">
        <title>Extensive microbial diversity within the chicken gut microbiome revealed by metagenomics and culture.</title>
        <authorList>
            <person name="Gilroy R."/>
            <person name="Ravi A."/>
            <person name="Getino M."/>
            <person name="Pursley I."/>
            <person name="Horton D.L."/>
            <person name="Alikhan N.F."/>
            <person name="Baker D."/>
            <person name="Gharbi K."/>
            <person name="Hall N."/>
            <person name="Watson M."/>
            <person name="Adriaenssens E.M."/>
            <person name="Foster-Nyarko E."/>
            <person name="Jarju S."/>
            <person name="Secka A."/>
            <person name="Antonio M."/>
            <person name="Oren A."/>
            <person name="Chaudhuri R.R."/>
            <person name="La Ragione R."/>
            <person name="Hildebrand F."/>
            <person name="Pallen M.J."/>
        </authorList>
    </citation>
    <scope>NUCLEOTIDE SEQUENCE</scope>
    <source>
        <strain evidence="4">3436</strain>
    </source>
</reference>
<keyword evidence="2 4" id="KW-0378">Hydrolase</keyword>
<dbReference type="PRINTS" id="PR00133">
    <property type="entry name" value="GLHYDRLASE3"/>
</dbReference>